<dbReference type="SUPFAM" id="SSF82784">
    <property type="entry name" value="OsmC-like"/>
    <property type="match status" value="1"/>
</dbReference>
<proteinExistence type="predicted"/>
<dbReference type="PANTHER" id="PTHR42830:SF2">
    <property type="entry name" value="OSMC_OHR FAMILY PROTEIN"/>
    <property type="match status" value="1"/>
</dbReference>
<dbReference type="Gene3D" id="3.30.300.20">
    <property type="match status" value="1"/>
</dbReference>
<dbReference type="InterPro" id="IPR003718">
    <property type="entry name" value="OsmC/Ohr_fam"/>
</dbReference>
<organism evidence="1 2">
    <name type="scientific">Sandaracinus amylolyticus</name>
    <dbReference type="NCBI Taxonomy" id="927083"/>
    <lineage>
        <taxon>Bacteria</taxon>
        <taxon>Pseudomonadati</taxon>
        <taxon>Myxococcota</taxon>
        <taxon>Polyangia</taxon>
        <taxon>Polyangiales</taxon>
        <taxon>Sandaracinaceae</taxon>
        <taxon>Sandaracinus</taxon>
    </lineage>
</organism>
<dbReference type="InterPro" id="IPR052707">
    <property type="entry name" value="OsmC_Ohr_Peroxiredoxin"/>
</dbReference>
<dbReference type="AlphaFoldDB" id="A0A0F6W9M3"/>
<dbReference type="KEGG" id="samy:DB32_008066"/>
<keyword evidence="2" id="KW-1185">Reference proteome</keyword>
<dbReference type="Proteomes" id="UP000034883">
    <property type="component" value="Chromosome"/>
</dbReference>
<accession>A0A0F6W9M3</accession>
<reference evidence="1 2" key="1">
    <citation type="submission" date="2015-03" db="EMBL/GenBank/DDBJ databases">
        <title>Genome assembly of Sandaracinus amylolyticus DSM 53668.</title>
        <authorList>
            <person name="Sharma G."/>
            <person name="Subramanian S."/>
        </authorList>
    </citation>
    <scope>NUCLEOTIDE SEQUENCE [LARGE SCALE GENOMIC DNA]</scope>
    <source>
        <strain evidence="1 2">DSM 53668</strain>
    </source>
</reference>
<sequence length="152" mass="16570">MHEYPLRLTWHGTTAGPAEHTRDAVASTGRKPDIPVSAGSAFLGDDTRWNPEDLFGASLATCHMLTFLSLVKKVKVDVRHYADDVSVRIESVEGVTRVTRVRLAPTITIAPGGDVEKTRMMFVKAHKYCFIGNSTTAEVVMEPTIVVEGGTT</sequence>
<evidence type="ECO:0000313" key="1">
    <source>
        <dbReference type="EMBL" id="AKF10917.1"/>
    </source>
</evidence>
<dbReference type="OrthoDB" id="9795405at2"/>
<protein>
    <submittedName>
        <fullName evidence="1">OsmC/Ohr family protein</fullName>
    </submittedName>
</protein>
<evidence type="ECO:0000313" key="2">
    <source>
        <dbReference type="Proteomes" id="UP000034883"/>
    </source>
</evidence>
<name>A0A0F6W9M3_9BACT</name>
<dbReference type="PANTHER" id="PTHR42830">
    <property type="entry name" value="OSMOTICALLY INDUCIBLE FAMILY PROTEIN"/>
    <property type="match status" value="1"/>
</dbReference>
<dbReference type="InterPro" id="IPR036102">
    <property type="entry name" value="OsmC/Ohrsf"/>
</dbReference>
<dbReference type="Pfam" id="PF02566">
    <property type="entry name" value="OsmC"/>
    <property type="match status" value="1"/>
</dbReference>
<gene>
    <name evidence="1" type="ORF">DB32_008066</name>
</gene>
<dbReference type="RefSeq" id="WP_075098138.1">
    <property type="nucleotide sequence ID" value="NZ_CP011125.1"/>
</dbReference>
<dbReference type="InterPro" id="IPR015946">
    <property type="entry name" value="KH_dom-like_a/b"/>
</dbReference>
<dbReference type="STRING" id="927083.DB32_008066"/>
<dbReference type="EMBL" id="CP011125">
    <property type="protein sequence ID" value="AKF10917.1"/>
    <property type="molecule type" value="Genomic_DNA"/>
</dbReference>